<evidence type="ECO:0000313" key="1">
    <source>
        <dbReference type="EMBL" id="MBP1931183.1"/>
    </source>
</evidence>
<proteinExistence type="predicted"/>
<dbReference type="RefSeq" id="WP_342453785.1">
    <property type="nucleotide sequence ID" value="NZ_JAGGKT010000002.1"/>
</dbReference>
<protein>
    <submittedName>
        <fullName evidence="1">Uncharacterized protein</fullName>
    </submittedName>
</protein>
<sequence length="44" mass="4932">MRELVGTCKDCGREVYCTDGFFNGVVEPEGVTCFSCRDHEEPTD</sequence>
<evidence type="ECO:0000313" key="2">
    <source>
        <dbReference type="Proteomes" id="UP001519343"/>
    </source>
</evidence>
<keyword evidence="2" id="KW-1185">Reference proteome</keyword>
<name>A0ABS4GLP0_9BACL</name>
<accession>A0ABS4GLP0</accession>
<comment type="caution">
    <text evidence="1">The sequence shown here is derived from an EMBL/GenBank/DDBJ whole genome shotgun (WGS) entry which is preliminary data.</text>
</comment>
<organism evidence="1 2">
    <name type="scientific">Ammoniphilus resinae</name>
    <dbReference type="NCBI Taxonomy" id="861532"/>
    <lineage>
        <taxon>Bacteria</taxon>
        <taxon>Bacillati</taxon>
        <taxon>Bacillota</taxon>
        <taxon>Bacilli</taxon>
        <taxon>Bacillales</taxon>
        <taxon>Paenibacillaceae</taxon>
        <taxon>Aneurinibacillus group</taxon>
        <taxon>Ammoniphilus</taxon>
    </lineage>
</organism>
<dbReference type="EMBL" id="JAGGKT010000002">
    <property type="protein sequence ID" value="MBP1931183.1"/>
    <property type="molecule type" value="Genomic_DNA"/>
</dbReference>
<gene>
    <name evidence="1" type="ORF">J2Z37_001180</name>
</gene>
<dbReference type="Proteomes" id="UP001519343">
    <property type="component" value="Unassembled WGS sequence"/>
</dbReference>
<reference evidence="1 2" key="1">
    <citation type="submission" date="2021-03" db="EMBL/GenBank/DDBJ databases">
        <title>Genomic Encyclopedia of Type Strains, Phase IV (KMG-IV): sequencing the most valuable type-strain genomes for metagenomic binning, comparative biology and taxonomic classification.</title>
        <authorList>
            <person name="Goeker M."/>
        </authorList>
    </citation>
    <scope>NUCLEOTIDE SEQUENCE [LARGE SCALE GENOMIC DNA]</scope>
    <source>
        <strain evidence="1 2">DSM 24738</strain>
    </source>
</reference>